<dbReference type="EC" id="2.7.7.8" evidence="8"/>
<dbReference type="PROSITE" id="PS50084">
    <property type="entry name" value="KH_TYPE_1"/>
    <property type="match status" value="1"/>
</dbReference>
<dbReference type="CDD" id="cd11363">
    <property type="entry name" value="RNase_PH_PNPase_1"/>
    <property type="match status" value="1"/>
</dbReference>
<keyword evidence="5 8" id="KW-0479">Metal-binding</keyword>
<dbReference type="InterPro" id="IPR012162">
    <property type="entry name" value="PNPase"/>
</dbReference>
<dbReference type="InterPro" id="IPR020568">
    <property type="entry name" value="Ribosomal_Su5_D2-typ_SF"/>
</dbReference>
<dbReference type="PANTHER" id="PTHR11252">
    <property type="entry name" value="POLYRIBONUCLEOTIDE NUCLEOTIDYLTRANSFERASE"/>
    <property type="match status" value="1"/>
</dbReference>
<dbReference type="AlphaFoldDB" id="A0AAU6Q657"/>
<dbReference type="RefSeq" id="WP_339096995.1">
    <property type="nucleotide sequence ID" value="NZ_CP149782.1"/>
</dbReference>
<dbReference type="InterPro" id="IPR004088">
    <property type="entry name" value="KH_dom_type_1"/>
</dbReference>
<dbReference type="HAMAP" id="MF_01595">
    <property type="entry name" value="PNPase"/>
    <property type="match status" value="1"/>
</dbReference>
<dbReference type="PANTHER" id="PTHR11252:SF0">
    <property type="entry name" value="POLYRIBONUCLEOTIDE NUCLEOTIDYLTRANSFERASE 1, MITOCHONDRIAL"/>
    <property type="match status" value="1"/>
</dbReference>
<dbReference type="InterPro" id="IPR003029">
    <property type="entry name" value="S1_domain"/>
</dbReference>
<dbReference type="GO" id="GO:0000175">
    <property type="term" value="F:3'-5'-RNA exonuclease activity"/>
    <property type="evidence" value="ECO:0007669"/>
    <property type="project" value="TreeGrafter"/>
</dbReference>
<dbReference type="SUPFAM" id="SSF54791">
    <property type="entry name" value="Eukaryotic type KH-domain (KH-domain type I)"/>
    <property type="match status" value="1"/>
</dbReference>
<dbReference type="GO" id="GO:0006396">
    <property type="term" value="P:RNA processing"/>
    <property type="evidence" value="ECO:0007669"/>
    <property type="project" value="InterPro"/>
</dbReference>
<keyword evidence="6 8" id="KW-0460">Magnesium</keyword>
<dbReference type="InterPro" id="IPR012340">
    <property type="entry name" value="NA-bd_OB-fold"/>
</dbReference>
<dbReference type="NCBIfam" id="NF008805">
    <property type="entry name" value="PRK11824.1"/>
    <property type="match status" value="1"/>
</dbReference>
<dbReference type="SUPFAM" id="SSF54211">
    <property type="entry name" value="Ribosomal protein S5 domain 2-like"/>
    <property type="match status" value="2"/>
</dbReference>
<evidence type="ECO:0000256" key="5">
    <source>
        <dbReference type="ARBA" id="ARBA00022723"/>
    </source>
</evidence>
<dbReference type="InterPro" id="IPR015847">
    <property type="entry name" value="ExoRNase_PH_dom2"/>
</dbReference>
<dbReference type="Pfam" id="PF03726">
    <property type="entry name" value="PNPase"/>
    <property type="match status" value="1"/>
</dbReference>
<dbReference type="InterPro" id="IPR015848">
    <property type="entry name" value="PNPase_PH_RNA-bd_bac/org-type"/>
</dbReference>
<evidence type="ECO:0000256" key="2">
    <source>
        <dbReference type="ARBA" id="ARBA00022490"/>
    </source>
</evidence>
<proteinExistence type="inferred from homology"/>
<evidence type="ECO:0000256" key="9">
    <source>
        <dbReference type="SAM" id="MobiDB-lite"/>
    </source>
</evidence>
<accession>A0AAU6Q657</accession>
<dbReference type="InterPro" id="IPR027408">
    <property type="entry name" value="PNPase/RNase_PH_dom_sf"/>
</dbReference>
<comment type="subcellular location">
    <subcellularLocation>
        <location evidence="8">Cytoplasm</location>
    </subcellularLocation>
</comment>
<dbReference type="NCBIfam" id="TIGR03591">
    <property type="entry name" value="polynuc_phos"/>
    <property type="match status" value="1"/>
</dbReference>
<feature type="region of interest" description="Disordered" evidence="9">
    <location>
        <begin position="693"/>
        <end position="777"/>
    </location>
</feature>
<dbReference type="FunFam" id="3.30.230.70:FF:000002">
    <property type="entry name" value="Polyribonucleotide nucleotidyltransferase"/>
    <property type="match status" value="1"/>
</dbReference>
<evidence type="ECO:0000259" key="10">
    <source>
        <dbReference type="PROSITE" id="PS50126"/>
    </source>
</evidence>
<dbReference type="FunFam" id="3.30.230.70:FF:000001">
    <property type="entry name" value="Polyribonucleotide nucleotidyltransferase"/>
    <property type="match status" value="1"/>
</dbReference>
<dbReference type="Pfam" id="PF00013">
    <property type="entry name" value="KH_1"/>
    <property type="match status" value="1"/>
</dbReference>
<dbReference type="FunFam" id="3.30.1370.10:FF:000001">
    <property type="entry name" value="Polyribonucleotide nucleotidyltransferase"/>
    <property type="match status" value="1"/>
</dbReference>
<dbReference type="SUPFAM" id="SSF50249">
    <property type="entry name" value="Nucleic acid-binding proteins"/>
    <property type="match status" value="1"/>
</dbReference>
<dbReference type="GO" id="GO:0003723">
    <property type="term" value="F:RNA binding"/>
    <property type="evidence" value="ECO:0007669"/>
    <property type="project" value="UniProtKB-UniRule"/>
</dbReference>
<feature type="domain" description="S1 motif" evidence="10">
    <location>
        <begin position="625"/>
        <end position="693"/>
    </location>
</feature>
<protein>
    <recommendedName>
        <fullName evidence="8">Polyribonucleotide nucleotidyltransferase</fullName>
        <ecNumber evidence="8">2.7.7.8</ecNumber>
    </recommendedName>
    <alternativeName>
        <fullName evidence="8">Polynucleotide phosphorylase</fullName>
        <shortName evidence="8">PNPase</shortName>
    </alternativeName>
</protein>
<dbReference type="InterPro" id="IPR001247">
    <property type="entry name" value="ExoRNase_PH_dom1"/>
</dbReference>
<comment type="cofactor">
    <cofactor evidence="8">
        <name>Mg(2+)</name>
        <dbReference type="ChEBI" id="CHEBI:18420"/>
    </cofactor>
</comment>
<keyword evidence="4 8" id="KW-0548">Nucleotidyltransferase</keyword>
<dbReference type="CDD" id="cd11364">
    <property type="entry name" value="RNase_PH_PNPase_2"/>
    <property type="match status" value="1"/>
</dbReference>
<sequence>MIGKTYSTMLGGRELTIETGKLAKLVSGSVTVRYGDTLLLVTAQASDSQSKLDFLPLTVEFEERHYAVGKIPGSFQRREGRPGEKAILSARITDRQIRPLFPKGYRHETQVIITVLSADGQNAPDVLGPIGAAAALGISDIPWDGPTACVRVGQIDGQYVINPTAEALERSRMDLVVAGTREAVMMVECGAQTVSEDELVDAIEFAHREMQPVIDLLEQMRSEVGQEKFNFLLEQDLAKDYVPELTEKALAGGLKDALLTRSKKDRSVKTKALRDSLIAGYVPDPEAEGAADLITALKNAYAKVEKQELRRLILEDDLRADGRNSRTVRPIWIEARPLPTAHGSAIFTRGETQVLGVTTLGTERDEILIDDLTAESGDKFLLHYNFPPYSTGEVKRMGGQSRREIGHGNLAKRAIRAVLPSFEEFPYVIRVVGEVLESNGSSSMATVCAGTLSLMDAGVPIKAPVAGVAMGLVMEGEQYRVLTDILGMEDALGDMDFKVCGSAEGVTALQMDIKVGGITPQIMREALAQAKEGRLHILGKMAEVLGAPRGELSPTAPRILSMKINPELIGKVIGPGGKQVRELEAMGAQVTIEEDGTIRIFSASGEKAEAVKARIEEVTREAKVSETYDGTVVKIAPFGAFVNIFPGQDGMLHISQISEDRIESVEEVLKVGDKLKVKIVNIDDRGKLDLIRPELEGKVAPREPRAPRGDRGPRPPRDGDRGSDRGPRRDFGDRGPRPEGQRSEGQQRTDAPRPERPAEAPASAPAAEGSLFPKREE</sequence>
<evidence type="ECO:0000256" key="4">
    <source>
        <dbReference type="ARBA" id="ARBA00022695"/>
    </source>
</evidence>
<gene>
    <name evidence="8 11" type="primary">pnp</name>
    <name evidence="11" type="ORF">WDJ50_06090</name>
</gene>
<evidence type="ECO:0000256" key="7">
    <source>
        <dbReference type="ARBA" id="ARBA00022884"/>
    </source>
</evidence>
<dbReference type="Pfam" id="PF03725">
    <property type="entry name" value="RNase_PH_C"/>
    <property type="match status" value="1"/>
</dbReference>
<dbReference type="GO" id="GO:0006402">
    <property type="term" value="P:mRNA catabolic process"/>
    <property type="evidence" value="ECO:0007669"/>
    <property type="project" value="UniProtKB-UniRule"/>
</dbReference>
<feature type="compositionally biased region" description="Basic and acidic residues" evidence="9">
    <location>
        <begin position="693"/>
        <end position="758"/>
    </location>
</feature>
<name>A0AAU6Q657_9DEIO</name>
<dbReference type="PROSITE" id="PS50126">
    <property type="entry name" value="S1"/>
    <property type="match status" value="1"/>
</dbReference>
<dbReference type="SMART" id="SM00316">
    <property type="entry name" value="S1"/>
    <property type="match status" value="1"/>
</dbReference>
<dbReference type="SUPFAM" id="SSF55666">
    <property type="entry name" value="Ribonuclease PH domain 2-like"/>
    <property type="match status" value="2"/>
</dbReference>
<evidence type="ECO:0000256" key="3">
    <source>
        <dbReference type="ARBA" id="ARBA00022679"/>
    </source>
</evidence>
<feature type="compositionally biased region" description="Low complexity" evidence="9">
    <location>
        <begin position="759"/>
        <end position="768"/>
    </location>
</feature>
<feature type="binding site" evidence="8">
    <location>
        <position position="496"/>
    </location>
    <ligand>
        <name>Mg(2+)</name>
        <dbReference type="ChEBI" id="CHEBI:18420"/>
    </ligand>
</feature>
<dbReference type="GO" id="GO:0004654">
    <property type="term" value="F:polyribonucleotide nucleotidyltransferase activity"/>
    <property type="evidence" value="ECO:0007669"/>
    <property type="project" value="UniProtKB-UniRule"/>
</dbReference>
<dbReference type="PIRSF" id="PIRSF005499">
    <property type="entry name" value="PNPase"/>
    <property type="match status" value="1"/>
</dbReference>
<dbReference type="EMBL" id="CP149782">
    <property type="protein sequence ID" value="WYF45683.1"/>
    <property type="molecule type" value="Genomic_DNA"/>
</dbReference>
<keyword evidence="7 8" id="KW-0694">RNA-binding</keyword>
<dbReference type="SMART" id="SM00322">
    <property type="entry name" value="KH"/>
    <property type="match status" value="1"/>
</dbReference>
<reference evidence="11" key="1">
    <citation type="submission" date="2024-03" db="EMBL/GenBank/DDBJ databases">
        <title>Deinococcus weizhi sp. nov., isolated from human skin.</title>
        <authorList>
            <person name="Wei Z."/>
            <person name="Tian F."/>
            <person name="Yang C."/>
            <person name="Xin L.T."/>
            <person name="Wen Z.J."/>
            <person name="Lan K.C."/>
            <person name="Yu L."/>
            <person name="Zhe W."/>
            <person name="Dan F.D."/>
            <person name="Jun W."/>
            <person name="Rui Z."/>
            <person name="Yong X.J."/>
            <person name="Ting Y."/>
            <person name="Wei X."/>
            <person name="Xu Z.G."/>
            <person name="Xin Z."/>
            <person name="Dong F.G."/>
            <person name="Ni X.M."/>
            <person name="Zheng M.G."/>
            <person name="Chun Y."/>
            <person name="Qian W.X."/>
        </authorList>
    </citation>
    <scope>NUCLEOTIDE SEQUENCE</scope>
    <source>
        <strain evidence="11">VB142</strain>
    </source>
</reference>
<dbReference type="Gene3D" id="3.30.1370.10">
    <property type="entry name" value="K Homology domain, type 1"/>
    <property type="match status" value="1"/>
</dbReference>
<comment type="function">
    <text evidence="8">Involved in mRNA degradation. Catalyzes the phosphorolysis of single-stranded polyribonucleotides processively in the 3'- to 5'-direction.</text>
</comment>
<dbReference type="CDD" id="cd04472">
    <property type="entry name" value="S1_PNPase"/>
    <property type="match status" value="1"/>
</dbReference>
<keyword evidence="3 8" id="KW-0808">Transferase</keyword>
<organism evidence="11">
    <name type="scientific">Deinococcus sp. VB142</name>
    <dbReference type="NCBI Taxonomy" id="3112952"/>
    <lineage>
        <taxon>Bacteria</taxon>
        <taxon>Thermotogati</taxon>
        <taxon>Deinococcota</taxon>
        <taxon>Deinococci</taxon>
        <taxon>Deinococcales</taxon>
        <taxon>Deinococcaceae</taxon>
        <taxon>Deinococcus</taxon>
    </lineage>
</organism>
<evidence type="ECO:0000313" key="11">
    <source>
        <dbReference type="EMBL" id="WYF45683.1"/>
    </source>
</evidence>
<dbReference type="InterPro" id="IPR004087">
    <property type="entry name" value="KH_dom"/>
</dbReference>
<keyword evidence="2 8" id="KW-0963">Cytoplasm</keyword>
<dbReference type="Pfam" id="PF00575">
    <property type="entry name" value="S1"/>
    <property type="match status" value="1"/>
</dbReference>
<dbReference type="GO" id="GO:0005829">
    <property type="term" value="C:cytosol"/>
    <property type="evidence" value="ECO:0007669"/>
    <property type="project" value="TreeGrafter"/>
</dbReference>
<dbReference type="Gene3D" id="3.30.230.70">
    <property type="entry name" value="GHMP Kinase, N-terminal domain"/>
    <property type="match status" value="2"/>
</dbReference>
<evidence type="ECO:0000256" key="1">
    <source>
        <dbReference type="ARBA" id="ARBA00007404"/>
    </source>
</evidence>
<evidence type="ECO:0000256" key="6">
    <source>
        <dbReference type="ARBA" id="ARBA00022842"/>
    </source>
</evidence>
<evidence type="ECO:0000256" key="8">
    <source>
        <dbReference type="HAMAP-Rule" id="MF_01595"/>
    </source>
</evidence>
<comment type="similarity">
    <text evidence="1 8">Belongs to the polyribonucleotide nucleotidyltransferase family.</text>
</comment>
<dbReference type="Pfam" id="PF01138">
    <property type="entry name" value="RNase_PH"/>
    <property type="match status" value="2"/>
</dbReference>
<comment type="catalytic activity">
    <reaction evidence="8">
        <text>RNA(n+1) + phosphate = RNA(n) + a ribonucleoside 5'-diphosphate</text>
        <dbReference type="Rhea" id="RHEA:22096"/>
        <dbReference type="Rhea" id="RHEA-COMP:14527"/>
        <dbReference type="Rhea" id="RHEA-COMP:17342"/>
        <dbReference type="ChEBI" id="CHEBI:43474"/>
        <dbReference type="ChEBI" id="CHEBI:57930"/>
        <dbReference type="ChEBI" id="CHEBI:140395"/>
        <dbReference type="EC" id="2.7.7.8"/>
    </reaction>
</comment>
<dbReference type="Gene3D" id="2.40.50.140">
    <property type="entry name" value="Nucleic acid-binding proteins"/>
    <property type="match status" value="1"/>
</dbReference>
<dbReference type="InterPro" id="IPR036612">
    <property type="entry name" value="KH_dom_type_1_sf"/>
</dbReference>
<dbReference type="CDD" id="cd02393">
    <property type="entry name" value="KH-I_PNPase"/>
    <property type="match status" value="1"/>
</dbReference>
<feature type="binding site" evidence="8">
    <location>
        <position position="490"/>
    </location>
    <ligand>
        <name>Mg(2+)</name>
        <dbReference type="ChEBI" id="CHEBI:18420"/>
    </ligand>
</feature>
<dbReference type="InterPro" id="IPR036345">
    <property type="entry name" value="ExoRNase_PH_dom2_sf"/>
</dbReference>
<dbReference type="GO" id="GO:0000287">
    <property type="term" value="F:magnesium ion binding"/>
    <property type="evidence" value="ECO:0007669"/>
    <property type="project" value="UniProtKB-UniRule"/>
</dbReference>